<dbReference type="InterPro" id="IPR017779">
    <property type="entry name" value="ABC_UrtB_bac"/>
</dbReference>
<dbReference type="KEGG" id="caa:Caka_2150"/>
<evidence type="ECO:0000256" key="3">
    <source>
        <dbReference type="ARBA" id="ARBA00022475"/>
    </source>
</evidence>
<comment type="similarity">
    <text evidence="8">Belongs to the binding-protein-dependent transport system permease family. LivHM subfamily.</text>
</comment>
<evidence type="ECO:0000256" key="8">
    <source>
        <dbReference type="ARBA" id="ARBA00037998"/>
    </source>
</evidence>
<evidence type="ECO:0000313" key="12">
    <source>
        <dbReference type="Proteomes" id="UP000000925"/>
    </source>
</evidence>
<dbReference type="OrthoDB" id="9807115at2"/>
<evidence type="ECO:0000256" key="7">
    <source>
        <dbReference type="ARBA" id="ARBA00023136"/>
    </source>
</evidence>
<keyword evidence="12" id="KW-1185">Reference proteome</keyword>
<dbReference type="HOGENOM" id="CLU_027416_1_0_0"/>
<dbReference type="Proteomes" id="UP000000925">
    <property type="component" value="Chromosome"/>
</dbReference>
<feature type="signal peptide" evidence="10">
    <location>
        <begin position="1"/>
        <end position="28"/>
    </location>
</feature>
<proteinExistence type="inferred from homology"/>
<dbReference type="CDD" id="cd06582">
    <property type="entry name" value="TM_PBP1_LivH_like"/>
    <property type="match status" value="1"/>
</dbReference>
<reference evidence="11 12" key="1">
    <citation type="journal article" date="2010" name="Stand. Genomic Sci.">
        <title>Complete genome sequence of Coraliomargarita akajimensis type strain (04OKA010-24).</title>
        <authorList>
            <person name="Mavromatis K."/>
            <person name="Abt B."/>
            <person name="Brambilla E."/>
            <person name="Lapidus A."/>
            <person name="Copeland A."/>
            <person name="Deshpande S."/>
            <person name="Nolan M."/>
            <person name="Lucas S."/>
            <person name="Tice H."/>
            <person name="Cheng J.F."/>
            <person name="Han C."/>
            <person name="Detter J.C."/>
            <person name="Woyke T."/>
            <person name="Goodwin L."/>
            <person name="Pitluck S."/>
            <person name="Held B."/>
            <person name="Brettin T."/>
            <person name="Tapia R."/>
            <person name="Ivanova N."/>
            <person name="Mikhailova N."/>
            <person name="Pati A."/>
            <person name="Liolios K."/>
            <person name="Chen A."/>
            <person name="Palaniappan K."/>
            <person name="Land M."/>
            <person name="Hauser L."/>
            <person name="Chang Y.J."/>
            <person name="Jeffries C.D."/>
            <person name="Rohde M."/>
            <person name="Goker M."/>
            <person name="Bristow J."/>
            <person name="Eisen J.A."/>
            <person name="Markowitz V."/>
            <person name="Hugenholtz P."/>
            <person name="Klenk H.P."/>
            <person name="Kyrpides N.C."/>
        </authorList>
    </citation>
    <scope>NUCLEOTIDE SEQUENCE [LARGE SCALE GENOMIC DNA]</scope>
    <source>
        <strain evidence="12">DSM 45221 / IAM 15411 / JCM 23193 / KCTC 12865</strain>
    </source>
</reference>
<feature type="transmembrane region" description="Helical" evidence="9">
    <location>
        <begin position="265"/>
        <end position="283"/>
    </location>
</feature>
<evidence type="ECO:0000313" key="11">
    <source>
        <dbReference type="EMBL" id="ADE55168.1"/>
    </source>
</evidence>
<dbReference type="PANTHER" id="PTHR11795">
    <property type="entry name" value="BRANCHED-CHAIN AMINO ACID TRANSPORT SYSTEM PERMEASE PROTEIN LIVH"/>
    <property type="match status" value="1"/>
</dbReference>
<evidence type="ECO:0000256" key="9">
    <source>
        <dbReference type="SAM" id="Phobius"/>
    </source>
</evidence>
<dbReference type="STRING" id="583355.Caka_2150"/>
<sequence length="551" mass="60103">MRTLFSHKILRPCLQLLLCLCLVNFVSAQDRSARLIFSELILASGAEQTALIDELSNSGDQVIAEIYESWRTGGVFTLGEGAELRLLHYTSDQRWTILATGEEISLSETEADAAKKTRASRKTRKLMKGIIDTLGLKADDPAVRIDSAMKMGKSQKPEFVDALRSRIEVESSKEVQRAFQEALAISLLKNGSEEERLTAVSDLTELKSIAARGFLEKVIEEEVAAERAEGELAHACQVALTTIEGHLKRLEFFGSFFRGFSTGSVLLIVSFGLAITFGLMGIINMAHGEFVAIGGYVTFMVQSFFINTWGIGSGAFGWYFIISLPLSFIVAAGIGLVLEKSIIRFLYRRPLESLLCTWGLSMVMQQCFRLIFGAANVQVNNPPWLMGNLSIGGFSMSYTRLFIMFLALVVVIMTWFLLRKTNLGLHIRAVMQNRSMASSLGIPVARVNSMTFALGCGLAALGGSALSQIGNVGPLMGQAYIVDSFMVVVIGSVGNLLGAGLSAMGIGLVDQLLQPSLGPVMGKITVFFVIILFLQWRPGGLFPTRSRSLDD</sequence>
<feature type="transmembrane region" description="Helical" evidence="9">
    <location>
        <begin position="439"/>
        <end position="465"/>
    </location>
</feature>
<keyword evidence="6 9" id="KW-1133">Transmembrane helix</keyword>
<dbReference type="NCBIfam" id="TIGR03409">
    <property type="entry name" value="urea_trans_UrtB"/>
    <property type="match status" value="1"/>
</dbReference>
<name>D5EM08_CORAD</name>
<dbReference type="AlphaFoldDB" id="D5EM08"/>
<accession>D5EM08</accession>
<evidence type="ECO:0000256" key="1">
    <source>
        <dbReference type="ARBA" id="ARBA00004651"/>
    </source>
</evidence>
<dbReference type="GO" id="GO:0022857">
    <property type="term" value="F:transmembrane transporter activity"/>
    <property type="evidence" value="ECO:0007669"/>
    <property type="project" value="InterPro"/>
</dbReference>
<organism evidence="11 12">
    <name type="scientific">Coraliomargarita akajimensis (strain DSM 45221 / IAM 15411 / JCM 23193 / KCTC 12865 / 04OKA010-24)</name>
    <dbReference type="NCBI Taxonomy" id="583355"/>
    <lineage>
        <taxon>Bacteria</taxon>
        <taxon>Pseudomonadati</taxon>
        <taxon>Verrucomicrobiota</taxon>
        <taxon>Opitutia</taxon>
        <taxon>Puniceicoccales</taxon>
        <taxon>Coraliomargaritaceae</taxon>
        <taxon>Coraliomargarita</taxon>
    </lineage>
</organism>
<dbReference type="GO" id="GO:0005886">
    <property type="term" value="C:plasma membrane"/>
    <property type="evidence" value="ECO:0007669"/>
    <property type="project" value="UniProtKB-SubCell"/>
</dbReference>
<evidence type="ECO:0000256" key="6">
    <source>
        <dbReference type="ARBA" id="ARBA00022989"/>
    </source>
</evidence>
<evidence type="ECO:0000256" key="4">
    <source>
        <dbReference type="ARBA" id="ARBA00022692"/>
    </source>
</evidence>
<feature type="chain" id="PRO_5003070843" evidence="10">
    <location>
        <begin position="29"/>
        <end position="551"/>
    </location>
</feature>
<feature type="transmembrane region" description="Helical" evidence="9">
    <location>
        <begin position="397"/>
        <end position="418"/>
    </location>
</feature>
<dbReference type="InterPro" id="IPR052157">
    <property type="entry name" value="BCAA_transport_permease"/>
</dbReference>
<gene>
    <name evidence="11" type="ordered locus">Caka_2150</name>
</gene>
<dbReference type="Pfam" id="PF02653">
    <property type="entry name" value="BPD_transp_2"/>
    <property type="match status" value="1"/>
</dbReference>
<feature type="transmembrane region" description="Helical" evidence="9">
    <location>
        <begin position="358"/>
        <end position="377"/>
    </location>
</feature>
<dbReference type="RefSeq" id="WP_013043890.1">
    <property type="nucleotide sequence ID" value="NC_014008.1"/>
</dbReference>
<feature type="transmembrane region" description="Helical" evidence="9">
    <location>
        <begin position="520"/>
        <end position="536"/>
    </location>
</feature>
<keyword evidence="4 9" id="KW-0812">Transmembrane</keyword>
<comment type="subcellular location">
    <subcellularLocation>
        <location evidence="1">Cell membrane</location>
        <topology evidence="1">Multi-pass membrane protein</topology>
    </subcellularLocation>
</comment>
<evidence type="ECO:0000256" key="10">
    <source>
        <dbReference type="SAM" id="SignalP"/>
    </source>
</evidence>
<keyword evidence="5" id="KW-0029">Amino-acid transport</keyword>
<dbReference type="InterPro" id="IPR001851">
    <property type="entry name" value="ABC_transp_permease"/>
</dbReference>
<evidence type="ECO:0000256" key="5">
    <source>
        <dbReference type="ARBA" id="ARBA00022970"/>
    </source>
</evidence>
<keyword evidence="7 9" id="KW-0472">Membrane</keyword>
<keyword evidence="10" id="KW-0732">Signal</keyword>
<keyword evidence="2" id="KW-0813">Transport</keyword>
<keyword evidence="3" id="KW-1003">Cell membrane</keyword>
<protein>
    <submittedName>
        <fullName evidence="11">Urea ABC transporter, permease protein UrtB</fullName>
    </submittedName>
</protein>
<dbReference type="PANTHER" id="PTHR11795:SF447">
    <property type="entry name" value="ABC TRANSPORTER PERMEASE PROTEIN"/>
    <property type="match status" value="1"/>
</dbReference>
<feature type="transmembrane region" description="Helical" evidence="9">
    <location>
        <begin position="290"/>
        <end position="310"/>
    </location>
</feature>
<feature type="transmembrane region" description="Helical" evidence="9">
    <location>
        <begin position="316"/>
        <end position="338"/>
    </location>
</feature>
<evidence type="ECO:0000256" key="2">
    <source>
        <dbReference type="ARBA" id="ARBA00022448"/>
    </source>
</evidence>
<feature type="transmembrane region" description="Helical" evidence="9">
    <location>
        <begin position="485"/>
        <end position="508"/>
    </location>
</feature>
<dbReference type="EMBL" id="CP001998">
    <property type="protein sequence ID" value="ADE55168.1"/>
    <property type="molecule type" value="Genomic_DNA"/>
</dbReference>
<dbReference type="GO" id="GO:0006865">
    <property type="term" value="P:amino acid transport"/>
    <property type="evidence" value="ECO:0007669"/>
    <property type="project" value="UniProtKB-KW"/>
</dbReference>
<dbReference type="eggNOG" id="COG0559">
    <property type="taxonomic scope" value="Bacteria"/>
</dbReference>